<reference evidence="1 2" key="1">
    <citation type="submission" date="2020-06" db="EMBL/GenBank/DDBJ databases">
        <title>Transcriptomic and genomic resources for Thalictrum thalictroides and T. hernandezii: Facilitating candidate gene discovery in an emerging model plant lineage.</title>
        <authorList>
            <person name="Arias T."/>
            <person name="Riano-Pachon D.M."/>
            <person name="Di Stilio V.S."/>
        </authorList>
    </citation>
    <scope>NUCLEOTIDE SEQUENCE [LARGE SCALE GENOMIC DNA]</scope>
    <source>
        <strain evidence="2">cv. WT478/WT964</strain>
        <tissue evidence="1">Leaves</tissue>
    </source>
</reference>
<dbReference type="Proteomes" id="UP000554482">
    <property type="component" value="Unassembled WGS sequence"/>
</dbReference>
<comment type="caution">
    <text evidence="1">The sequence shown here is derived from an EMBL/GenBank/DDBJ whole genome shotgun (WGS) entry which is preliminary data.</text>
</comment>
<organism evidence="1 2">
    <name type="scientific">Thalictrum thalictroides</name>
    <name type="common">Rue-anemone</name>
    <name type="synonym">Anemone thalictroides</name>
    <dbReference type="NCBI Taxonomy" id="46969"/>
    <lineage>
        <taxon>Eukaryota</taxon>
        <taxon>Viridiplantae</taxon>
        <taxon>Streptophyta</taxon>
        <taxon>Embryophyta</taxon>
        <taxon>Tracheophyta</taxon>
        <taxon>Spermatophyta</taxon>
        <taxon>Magnoliopsida</taxon>
        <taxon>Ranunculales</taxon>
        <taxon>Ranunculaceae</taxon>
        <taxon>Thalictroideae</taxon>
        <taxon>Thalictrum</taxon>
    </lineage>
</organism>
<evidence type="ECO:0000313" key="2">
    <source>
        <dbReference type="Proteomes" id="UP000554482"/>
    </source>
</evidence>
<keyword evidence="2" id="KW-1185">Reference proteome</keyword>
<evidence type="ECO:0000313" key="1">
    <source>
        <dbReference type="EMBL" id="KAF5194228.1"/>
    </source>
</evidence>
<accession>A0A7J6WBH4</accession>
<sequence>MFLDAKIIVGYVLTHSGNVKAMVDSCATHSFISKFTAALLTIKLHHDPSYIKVGNHDPVGIV</sequence>
<proteinExistence type="predicted"/>
<dbReference type="AlphaFoldDB" id="A0A7J6WBH4"/>
<dbReference type="EMBL" id="JABWDY010018995">
    <property type="protein sequence ID" value="KAF5194228.1"/>
    <property type="molecule type" value="Genomic_DNA"/>
</dbReference>
<name>A0A7J6WBH4_THATH</name>
<gene>
    <name evidence="1" type="ORF">FRX31_016185</name>
</gene>
<protein>
    <submittedName>
        <fullName evidence="1">Uncharacterized protein</fullName>
    </submittedName>
</protein>
<dbReference type="Pfam" id="PF08284">
    <property type="entry name" value="RVP_2"/>
    <property type="match status" value="1"/>
</dbReference>
<feature type="non-terminal residue" evidence="1">
    <location>
        <position position="62"/>
    </location>
</feature>